<sequence length="85" mass="8993">MNNRIGHLPAAEAANRNRFKGKRPLPKRGQIKSKIAANAFNSIVSVISRASSSSGLNSPRKKLECQLAGAGGASLLSQLALRLLL</sequence>
<comment type="caution">
    <text evidence="2">The sequence shown here is derived from an EMBL/GenBank/DDBJ whole genome shotgun (WGS) entry which is preliminary data.</text>
</comment>
<dbReference type="EMBL" id="JAYWIO010000007">
    <property type="protein sequence ID" value="KAK7253057.1"/>
    <property type="molecule type" value="Genomic_DNA"/>
</dbReference>
<evidence type="ECO:0000313" key="2">
    <source>
        <dbReference type="EMBL" id="KAK7253057.1"/>
    </source>
</evidence>
<name>A0AAN9HV63_CROPI</name>
<protein>
    <submittedName>
        <fullName evidence="2">Uncharacterized protein</fullName>
    </submittedName>
</protein>
<feature type="region of interest" description="Disordered" evidence="1">
    <location>
        <begin position="1"/>
        <end position="28"/>
    </location>
</feature>
<accession>A0AAN9HV63</accession>
<dbReference type="Proteomes" id="UP001372338">
    <property type="component" value="Unassembled WGS sequence"/>
</dbReference>
<organism evidence="2 3">
    <name type="scientific">Crotalaria pallida</name>
    <name type="common">Smooth rattlebox</name>
    <name type="synonym">Crotalaria striata</name>
    <dbReference type="NCBI Taxonomy" id="3830"/>
    <lineage>
        <taxon>Eukaryota</taxon>
        <taxon>Viridiplantae</taxon>
        <taxon>Streptophyta</taxon>
        <taxon>Embryophyta</taxon>
        <taxon>Tracheophyta</taxon>
        <taxon>Spermatophyta</taxon>
        <taxon>Magnoliopsida</taxon>
        <taxon>eudicotyledons</taxon>
        <taxon>Gunneridae</taxon>
        <taxon>Pentapetalae</taxon>
        <taxon>rosids</taxon>
        <taxon>fabids</taxon>
        <taxon>Fabales</taxon>
        <taxon>Fabaceae</taxon>
        <taxon>Papilionoideae</taxon>
        <taxon>50 kb inversion clade</taxon>
        <taxon>genistoids sensu lato</taxon>
        <taxon>core genistoids</taxon>
        <taxon>Crotalarieae</taxon>
        <taxon>Crotalaria</taxon>
    </lineage>
</organism>
<proteinExistence type="predicted"/>
<evidence type="ECO:0000313" key="3">
    <source>
        <dbReference type="Proteomes" id="UP001372338"/>
    </source>
</evidence>
<reference evidence="2 3" key="1">
    <citation type="submission" date="2024-01" db="EMBL/GenBank/DDBJ databases">
        <title>The genomes of 5 underutilized Papilionoideae crops provide insights into root nodulation and disease resistanc.</title>
        <authorList>
            <person name="Yuan L."/>
        </authorList>
    </citation>
    <scope>NUCLEOTIDE SEQUENCE [LARGE SCALE GENOMIC DNA]</scope>
    <source>
        <strain evidence="2">ZHUSHIDOU_FW_LH</strain>
        <tissue evidence="2">Leaf</tissue>
    </source>
</reference>
<gene>
    <name evidence="2" type="ORF">RIF29_37456</name>
</gene>
<evidence type="ECO:0000256" key="1">
    <source>
        <dbReference type="SAM" id="MobiDB-lite"/>
    </source>
</evidence>
<keyword evidence="3" id="KW-1185">Reference proteome</keyword>
<feature type="compositionally biased region" description="Basic residues" evidence="1">
    <location>
        <begin position="17"/>
        <end position="28"/>
    </location>
</feature>
<dbReference type="AlphaFoldDB" id="A0AAN9HV63"/>